<accession>S7UQM2</accession>
<dbReference type="EMBL" id="ATHI01000007">
    <property type="protein sequence ID" value="EPR34608.1"/>
    <property type="molecule type" value="Genomic_DNA"/>
</dbReference>
<evidence type="ECO:0000313" key="1">
    <source>
        <dbReference type="EMBL" id="EPR34608.1"/>
    </source>
</evidence>
<dbReference type="NCBIfam" id="TIGR04081">
    <property type="entry name" value="SbtA family thio(seleno)oxazole RiPP natural product precursor"/>
    <property type="match status" value="1"/>
</dbReference>
<sequence>MNPKNLKKYLACLTLAGLVATSTGVALGTSG</sequence>
<dbReference type="AlphaFoldDB" id="S7UQM2"/>
<comment type="caution">
    <text evidence="1">The sequence shown here is derived from an EMBL/GenBank/DDBJ whole genome shotgun (WGS) entry which is preliminary data.</text>
</comment>
<dbReference type="Proteomes" id="UP000014975">
    <property type="component" value="Unassembled WGS sequence"/>
</dbReference>
<name>S7UQM2_9BACT</name>
<dbReference type="InterPro" id="IPR023971">
    <property type="entry name" value="GSU1558/StbA-like"/>
</dbReference>
<organism evidence="1 2">
    <name type="scientific">Alkalidesulfovibrio alkalitolerans DSM 16529</name>
    <dbReference type="NCBI Taxonomy" id="1121439"/>
    <lineage>
        <taxon>Bacteria</taxon>
        <taxon>Pseudomonadati</taxon>
        <taxon>Thermodesulfobacteriota</taxon>
        <taxon>Desulfovibrionia</taxon>
        <taxon>Desulfovibrionales</taxon>
        <taxon>Desulfovibrionaceae</taxon>
        <taxon>Alkalidesulfovibrio</taxon>
    </lineage>
</organism>
<gene>
    <name evidence="1" type="ORF">dsat_2650</name>
</gene>
<proteinExistence type="predicted"/>
<evidence type="ECO:0000313" key="2">
    <source>
        <dbReference type="Proteomes" id="UP000014975"/>
    </source>
</evidence>
<protein>
    <submittedName>
        <fullName evidence="1">Uncharacterized protein</fullName>
    </submittedName>
</protein>
<reference evidence="1 2" key="1">
    <citation type="journal article" date="2013" name="Genome Announc.">
        <title>Draft genome sequences for three mercury-methylating, sulfate-reducing bacteria.</title>
        <authorList>
            <person name="Brown S.D."/>
            <person name="Hurt R.A.Jr."/>
            <person name="Gilmour C.C."/>
            <person name="Elias D.A."/>
        </authorList>
    </citation>
    <scope>NUCLEOTIDE SEQUENCE [LARGE SCALE GENOMIC DNA]</scope>
    <source>
        <strain evidence="1 2">DSM 16529</strain>
    </source>
</reference>
<keyword evidence="2" id="KW-1185">Reference proteome</keyword>